<dbReference type="InterPro" id="IPR002641">
    <property type="entry name" value="PNPLA_dom"/>
</dbReference>
<evidence type="ECO:0000259" key="4">
    <source>
        <dbReference type="PROSITE" id="PS51635"/>
    </source>
</evidence>
<dbReference type="SUPFAM" id="SSF52151">
    <property type="entry name" value="FabD/lysophospholipase-like"/>
    <property type="match status" value="1"/>
</dbReference>
<reference evidence="5" key="1">
    <citation type="submission" date="2018-05" db="EMBL/GenBank/DDBJ databases">
        <authorList>
            <person name="Lanie J.A."/>
            <person name="Ng W.-L."/>
            <person name="Kazmierczak K.M."/>
            <person name="Andrzejewski T.M."/>
            <person name="Davidsen T.M."/>
            <person name="Wayne K.J."/>
            <person name="Tettelin H."/>
            <person name="Glass J.I."/>
            <person name="Rusch D."/>
            <person name="Podicherti R."/>
            <person name="Tsui H.-C.T."/>
            <person name="Winkler M.E."/>
        </authorList>
    </citation>
    <scope>NUCLEOTIDE SEQUENCE</scope>
</reference>
<proteinExistence type="predicted"/>
<dbReference type="Pfam" id="PF01734">
    <property type="entry name" value="Patatin"/>
    <property type="match status" value="1"/>
</dbReference>
<keyword evidence="3" id="KW-0443">Lipid metabolism</keyword>
<dbReference type="AlphaFoldDB" id="A0A381UAH2"/>
<dbReference type="InterPro" id="IPR050301">
    <property type="entry name" value="NTE"/>
</dbReference>
<dbReference type="Gene3D" id="3.40.1090.10">
    <property type="entry name" value="Cytosolic phospholipase A2 catalytic domain"/>
    <property type="match status" value="2"/>
</dbReference>
<feature type="domain" description="PNPLA" evidence="4">
    <location>
        <begin position="1"/>
        <end position="170"/>
    </location>
</feature>
<evidence type="ECO:0000256" key="3">
    <source>
        <dbReference type="ARBA" id="ARBA00023098"/>
    </source>
</evidence>
<organism evidence="5">
    <name type="scientific">marine metagenome</name>
    <dbReference type="NCBI Taxonomy" id="408172"/>
    <lineage>
        <taxon>unclassified sequences</taxon>
        <taxon>metagenomes</taxon>
        <taxon>ecological metagenomes</taxon>
    </lineage>
</organism>
<dbReference type="PROSITE" id="PS51635">
    <property type="entry name" value="PNPLA"/>
    <property type="match status" value="1"/>
</dbReference>
<dbReference type="PANTHER" id="PTHR14226">
    <property type="entry name" value="NEUROPATHY TARGET ESTERASE/SWISS CHEESE D.MELANOGASTER"/>
    <property type="match status" value="1"/>
</dbReference>
<evidence type="ECO:0000256" key="1">
    <source>
        <dbReference type="ARBA" id="ARBA00022801"/>
    </source>
</evidence>
<evidence type="ECO:0000313" key="5">
    <source>
        <dbReference type="EMBL" id="SVA24578.1"/>
    </source>
</evidence>
<dbReference type="GO" id="GO:0016042">
    <property type="term" value="P:lipid catabolic process"/>
    <property type="evidence" value="ECO:0007669"/>
    <property type="project" value="UniProtKB-KW"/>
</dbReference>
<evidence type="ECO:0000256" key="2">
    <source>
        <dbReference type="ARBA" id="ARBA00022963"/>
    </source>
</evidence>
<dbReference type="EMBL" id="UINC01005954">
    <property type="protein sequence ID" value="SVA24578.1"/>
    <property type="molecule type" value="Genomic_DNA"/>
</dbReference>
<dbReference type="GO" id="GO:0016787">
    <property type="term" value="F:hydrolase activity"/>
    <property type="evidence" value="ECO:0007669"/>
    <property type="project" value="UniProtKB-KW"/>
</dbReference>
<keyword evidence="2" id="KW-0442">Lipid degradation</keyword>
<dbReference type="PANTHER" id="PTHR14226:SF57">
    <property type="entry name" value="BLR7027 PROTEIN"/>
    <property type="match status" value="1"/>
</dbReference>
<protein>
    <recommendedName>
        <fullName evidence="4">PNPLA domain-containing protein</fullName>
    </recommendedName>
</protein>
<name>A0A381UAH2_9ZZZZ</name>
<dbReference type="InterPro" id="IPR016035">
    <property type="entry name" value="Acyl_Trfase/lysoPLipase"/>
</dbReference>
<accession>A0A381UAH2</accession>
<gene>
    <name evidence="5" type="ORF">METZ01_LOCUS77432</name>
</gene>
<keyword evidence="1" id="KW-0378">Hydrolase</keyword>
<sequence>MSGGAVRGAAQVGMLREVLTAGIFPDAVVAVSAGALNGLPIANDPSLAQVQMLEDLWRDVATDPPVRGGTLRTLVSILRGRPGFDTGERLRKMIEENVPVVDLGNTLIPIHVGTTAASTGRLCWWSEGPSVDILCASAAIPGVFPAVPLTDGDLHMDGGVLSNLPLRYAVTLQPTRLVVFDVAADFLPPEKQTALTLMLTGFRAATTELTRQEWLDVPVDIEVLHLELPDPSGGLDLDFGDTDLLFEEGAGAARAAIAASGWLSPD</sequence>